<evidence type="ECO:0000313" key="2">
    <source>
        <dbReference type="Proteomes" id="UP000028863"/>
    </source>
</evidence>
<gene>
    <name evidence="1" type="ORF">BN988_01990</name>
</gene>
<name>W9ACL9_9BACI</name>
<reference evidence="1" key="2">
    <citation type="submission" date="2014-03" db="EMBL/GenBank/DDBJ databases">
        <authorList>
            <person name="Urmite Genomes"/>
        </authorList>
    </citation>
    <scope>NUCLEOTIDE SEQUENCE</scope>
    <source>
        <strain evidence="1">S1</strain>
    </source>
</reference>
<dbReference type="eggNOG" id="ENOG50308WJ">
    <property type="taxonomic scope" value="Bacteria"/>
</dbReference>
<protein>
    <submittedName>
        <fullName evidence="1">Uncharacterized protein</fullName>
    </submittedName>
</protein>
<reference evidence="1" key="1">
    <citation type="submission" date="2014-03" db="EMBL/GenBank/DDBJ databases">
        <title>Draft genome sequencing of Oceanobacillus picturae strain S1 isolated from human gut.</title>
        <authorList>
            <person name="Croce O."/>
            <person name="Lagier J.C."/>
            <person name="Raoult D."/>
        </authorList>
    </citation>
    <scope>NUCLEOTIDE SEQUENCE [LARGE SCALE GENOMIC DNA]</scope>
    <source>
        <strain evidence="1">S1</strain>
    </source>
</reference>
<dbReference type="AlphaFoldDB" id="W9ACL9"/>
<dbReference type="EMBL" id="CCAX010000001">
    <property type="protein sequence ID" value="CDO03474.1"/>
    <property type="molecule type" value="Genomic_DNA"/>
</dbReference>
<dbReference type="Proteomes" id="UP000028863">
    <property type="component" value="Unassembled WGS sequence"/>
</dbReference>
<dbReference type="STRING" id="171693.BN988_01990"/>
<comment type="caution">
    <text evidence="1">The sequence shown here is derived from an EMBL/GenBank/DDBJ whole genome shotgun (WGS) entry which is preliminary data.</text>
</comment>
<evidence type="ECO:0000313" key="1">
    <source>
        <dbReference type="EMBL" id="CDO03474.1"/>
    </source>
</evidence>
<proteinExistence type="predicted"/>
<sequence>MPEVKRLNENEEKFLQTIIEKDNALFKMEGKVYTISLVQESKQPLKVPMQPSSIEEKKKNILEGKEFSIDDVVDMMDSGVL</sequence>
<organism evidence="1 2">
    <name type="scientific">Oceanobacillus picturae</name>
    <dbReference type="NCBI Taxonomy" id="171693"/>
    <lineage>
        <taxon>Bacteria</taxon>
        <taxon>Bacillati</taxon>
        <taxon>Bacillota</taxon>
        <taxon>Bacilli</taxon>
        <taxon>Bacillales</taxon>
        <taxon>Bacillaceae</taxon>
        <taxon>Oceanobacillus</taxon>
    </lineage>
</organism>
<accession>W9ACL9</accession>
<keyword evidence="2" id="KW-1185">Reference proteome</keyword>